<feature type="binding site" evidence="14">
    <location>
        <position position="214"/>
    </location>
    <ligand>
        <name>substrate</name>
    </ligand>
</feature>
<dbReference type="AlphaFoldDB" id="A0A366F517"/>
<dbReference type="Gene3D" id="3.40.140.10">
    <property type="entry name" value="Cytidine Deaminase, domain 2"/>
    <property type="match status" value="1"/>
</dbReference>
<feature type="binding site" evidence="14">
    <location>
        <position position="177"/>
    </location>
    <ligand>
        <name>substrate</name>
    </ligand>
</feature>
<dbReference type="InterPro" id="IPR016193">
    <property type="entry name" value="Cytidine_deaminase-like"/>
</dbReference>
<dbReference type="PANTHER" id="PTHR38011:SF7">
    <property type="entry name" value="2,5-DIAMINO-6-RIBOSYLAMINO-4(3H)-PYRIMIDINONE 5'-PHOSPHATE REDUCTASE"/>
    <property type="match status" value="1"/>
</dbReference>
<evidence type="ECO:0000256" key="7">
    <source>
        <dbReference type="ARBA" id="ARBA00022723"/>
    </source>
</evidence>
<dbReference type="InterPro" id="IPR024072">
    <property type="entry name" value="DHFR-like_dom_sf"/>
</dbReference>
<name>A0A366F517_9HYPH</name>
<dbReference type="InterPro" id="IPR016192">
    <property type="entry name" value="APOBEC/CMP_deaminase_Zn-bd"/>
</dbReference>
<keyword evidence="10 12" id="KW-0560">Oxidoreductase</keyword>
<evidence type="ECO:0000256" key="9">
    <source>
        <dbReference type="ARBA" id="ARBA00022857"/>
    </source>
</evidence>
<accession>A0A366F517</accession>
<feature type="binding site" evidence="15">
    <location>
        <position position="93"/>
    </location>
    <ligand>
        <name>Zn(2+)</name>
        <dbReference type="ChEBI" id="CHEBI:29105"/>
        <note>catalytic</note>
    </ligand>
</feature>
<dbReference type="GO" id="GO:0009231">
    <property type="term" value="P:riboflavin biosynthetic process"/>
    <property type="evidence" value="ECO:0007669"/>
    <property type="project" value="UniProtKB-UniPathway"/>
</dbReference>
<keyword evidence="6 12" id="KW-0686">Riboflavin biosynthesis</keyword>
<comment type="caution">
    <text evidence="17">The sequence shown here is derived from an EMBL/GenBank/DDBJ whole genome shotgun (WGS) entry which is preliminary data.</text>
</comment>
<comment type="pathway">
    <text evidence="2 12">Cofactor biosynthesis; riboflavin biosynthesis; 5-amino-6-(D-ribitylamino)uracil from GTP: step 2/4.</text>
</comment>
<dbReference type="OrthoDB" id="9800865at2"/>
<evidence type="ECO:0000313" key="17">
    <source>
        <dbReference type="EMBL" id="RBP09743.1"/>
    </source>
</evidence>
<dbReference type="SUPFAM" id="SSF53597">
    <property type="entry name" value="Dihydrofolate reductase-like"/>
    <property type="match status" value="1"/>
</dbReference>
<feature type="binding site" evidence="14">
    <location>
        <position position="163"/>
    </location>
    <ligand>
        <name>NADP(+)</name>
        <dbReference type="ChEBI" id="CHEBI:58349"/>
    </ligand>
</feature>
<feature type="binding site" evidence="14">
    <location>
        <position position="217"/>
    </location>
    <ligand>
        <name>substrate</name>
    </ligand>
</feature>
<evidence type="ECO:0000256" key="13">
    <source>
        <dbReference type="PIRSR" id="PIRSR006769-1"/>
    </source>
</evidence>
<feature type="binding site" evidence="14">
    <location>
        <position position="232"/>
    </location>
    <ligand>
        <name>NADP(+)</name>
        <dbReference type="ChEBI" id="CHEBI:58349"/>
    </ligand>
</feature>
<evidence type="ECO:0000256" key="12">
    <source>
        <dbReference type="PIRNR" id="PIRNR006769"/>
    </source>
</evidence>
<evidence type="ECO:0000256" key="4">
    <source>
        <dbReference type="ARBA" id="ARBA00005259"/>
    </source>
</evidence>
<keyword evidence="7 12" id="KW-0479">Metal-binding</keyword>
<evidence type="ECO:0000256" key="2">
    <source>
        <dbReference type="ARBA" id="ARBA00004882"/>
    </source>
</evidence>
<gene>
    <name evidence="17" type="ORF">DFR50_12189</name>
</gene>
<protein>
    <recommendedName>
        <fullName evidence="12">Riboflavin biosynthesis protein RibD</fullName>
    </recommendedName>
    <domain>
        <recommendedName>
            <fullName evidence="12">Diaminohydroxyphosphoribosylaminopyrimidine deaminase</fullName>
            <shortName evidence="12">DRAP deaminase</shortName>
            <ecNumber evidence="12">3.5.4.26</ecNumber>
        </recommendedName>
        <alternativeName>
            <fullName evidence="12">Riboflavin-specific deaminase</fullName>
        </alternativeName>
    </domain>
    <domain>
        <recommendedName>
            <fullName evidence="12">5-amino-6-(5-phosphoribosylamino)uracil reductase</fullName>
            <ecNumber evidence="12">1.1.1.193</ecNumber>
        </recommendedName>
        <alternativeName>
            <fullName evidence="12">HTP reductase</fullName>
        </alternativeName>
    </domain>
</protein>
<evidence type="ECO:0000256" key="14">
    <source>
        <dbReference type="PIRSR" id="PIRSR006769-2"/>
    </source>
</evidence>
<dbReference type="UniPathway" id="UPA00275">
    <property type="reaction ID" value="UER00401"/>
</dbReference>
<evidence type="ECO:0000256" key="5">
    <source>
        <dbReference type="ARBA" id="ARBA00007417"/>
    </source>
</evidence>
<keyword evidence="12" id="KW-0378">Hydrolase</keyword>
<dbReference type="PANTHER" id="PTHR38011">
    <property type="entry name" value="DIHYDROFOLATE REDUCTASE FAMILY PROTEIN (AFU_ORTHOLOGUE AFUA_8G06820)"/>
    <property type="match status" value="1"/>
</dbReference>
<evidence type="ECO:0000256" key="11">
    <source>
        <dbReference type="ARBA" id="ARBA00023268"/>
    </source>
</evidence>
<dbReference type="PROSITE" id="PS00903">
    <property type="entry name" value="CYT_DCMP_DEAMINASES_1"/>
    <property type="match status" value="1"/>
</dbReference>
<feature type="domain" description="CMP/dCMP-type deaminase" evidence="16">
    <location>
        <begin position="10"/>
        <end position="132"/>
    </location>
</feature>
<keyword evidence="11" id="KW-0511">Multifunctional enzyme</keyword>
<evidence type="ECO:0000256" key="8">
    <source>
        <dbReference type="ARBA" id="ARBA00022833"/>
    </source>
</evidence>
<dbReference type="SUPFAM" id="SSF53927">
    <property type="entry name" value="Cytidine deaminase-like"/>
    <property type="match status" value="1"/>
</dbReference>
<feature type="binding site" evidence="14">
    <location>
        <position position="210"/>
    </location>
    <ligand>
        <name>NADP(+)</name>
        <dbReference type="ChEBI" id="CHEBI:58349"/>
    </ligand>
</feature>
<dbReference type="Gene3D" id="3.40.430.10">
    <property type="entry name" value="Dihydrofolate Reductase, subunit A"/>
    <property type="match status" value="1"/>
</dbReference>
<comment type="catalytic activity">
    <reaction evidence="12">
        <text>5-amino-6-(5-phospho-D-ribitylamino)uracil + NADP(+) = 5-amino-6-(5-phospho-D-ribosylamino)uracil + NADPH + H(+)</text>
        <dbReference type="Rhea" id="RHEA:17845"/>
        <dbReference type="ChEBI" id="CHEBI:15378"/>
        <dbReference type="ChEBI" id="CHEBI:57783"/>
        <dbReference type="ChEBI" id="CHEBI:58349"/>
        <dbReference type="ChEBI" id="CHEBI:58421"/>
        <dbReference type="ChEBI" id="CHEBI:58453"/>
        <dbReference type="EC" id="1.1.1.193"/>
    </reaction>
</comment>
<dbReference type="EMBL" id="QNRK01000021">
    <property type="protein sequence ID" value="RBP09743.1"/>
    <property type="molecule type" value="Genomic_DNA"/>
</dbReference>
<comment type="similarity">
    <text evidence="4 12">In the N-terminal section; belongs to the cytidine and deoxycytidylate deaminase family.</text>
</comment>
<evidence type="ECO:0000256" key="6">
    <source>
        <dbReference type="ARBA" id="ARBA00022619"/>
    </source>
</evidence>
<feature type="binding site" evidence="14">
    <location>
        <position position="305"/>
    </location>
    <ligand>
        <name>substrate</name>
    </ligand>
</feature>
<dbReference type="EC" id="3.5.4.26" evidence="12"/>
<feature type="active site" description="Proton donor" evidence="13">
    <location>
        <position position="61"/>
    </location>
</feature>
<sequence length="374" mass="38761">MSAPASATASEDARWMQAALNFGERSLGQAAPNPSVGAILVRGGVVVGRGVTAPGGRPHAERIALAEAGDAARGATLYVTLEPCSHVGASPPCADAVIEAGVTRVVVAIEDPNPLVGGQGTARLRAAGIVVTVGVGADQARRDHLGHIRRVTEGRPCVTLKIAETADGFASGGLHDSRLKITGAIANARVQMLRATHEAIMVGSETALADDPALTVRLPGLDRRPWRVVLDTRLRLSSSSRLATDAKSLPTLAFAGPDASAEAEARLAERGVVVERVALDAGGHVDLGAALRALSARGVTRVFSEGGPRVAARLIALGLADQVVVFTAERPLGRQGVAALSDEARERLASPSRYRLVETAACGPDTMRAWERRD</sequence>
<dbReference type="GO" id="GO:0008703">
    <property type="term" value="F:5-amino-6-(5-phosphoribosylamino)uracil reductase activity"/>
    <property type="evidence" value="ECO:0007669"/>
    <property type="project" value="UniProtKB-EC"/>
</dbReference>
<dbReference type="Pfam" id="PF00383">
    <property type="entry name" value="dCMP_cyt_deam_1"/>
    <property type="match status" value="1"/>
</dbReference>
<dbReference type="EC" id="1.1.1.193" evidence="12"/>
<comment type="pathway">
    <text evidence="3 12">Cofactor biosynthesis; riboflavin biosynthesis; 5-amino-6-(D-ribitylamino)uracil from GTP: step 3/4.</text>
</comment>
<dbReference type="InterPro" id="IPR050765">
    <property type="entry name" value="Riboflavin_Biosynth_HTPR"/>
</dbReference>
<dbReference type="InterPro" id="IPR004794">
    <property type="entry name" value="Eubact_RibD"/>
</dbReference>
<keyword evidence="18" id="KW-1185">Reference proteome</keyword>
<dbReference type="Proteomes" id="UP000253529">
    <property type="component" value="Unassembled WGS sequence"/>
</dbReference>
<dbReference type="Pfam" id="PF01872">
    <property type="entry name" value="RibD_C"/>
    <property type="match status" value="1"/>
</dbReference>
<proteinExistence type="inferred from homology"/>
<comment type="similarity">
    <text evidence="5 12">In the C-terminal section; belongs to the HTP reductase family.</text>
</comment>
<dbReference type="NCBIfam" id="TIGR00326">
    <property type="entry name" value="eubact_ribD"/>
    <property type="match status" value="1"/>
</dbReference>
<feature type="binding site" evidence="14">
    <location>
        <position position="194"/>
    </location>
    <ligand>
        <name>substrate</name>
    </ligand>
</feature>
<dbReference type="PIRSF" id="PIRSF006769">
    <property type="entry name" value="RibD"/>
    <property type="match status" value="1"/>
</dbReference>
<evidence type="ECO:0000313" key="18">
    <source>
        <dbReference type="Proteomes" id="UP000253529"/>
    </source>
</evidence>
<keyword evidence="9 12" id="KW-0521">NADP</keyword>
<feature type="binding site" evidence="15">
    <location>
        <position position="84"/>
    </location>
    <ligand>
        <name>Zn(2+)</name>
        <dbReference type="ChEBI" id="CHEBI:29105"/>
        <note>catalytic</note>
    </ligand>
</feature>
<evidence type="ECO:0000256" key="15">
    <source>
        <dbReference type="PIRSR" id="PIRSR006769-3"/>
    </source>
</evidence>
<organism evidence="17 18">
    <name type="scientific">Roseiarcus fermentans</name>
    <dbReference type="NCBI Taxonomy" id="1473586"/>
    <lineage>
        <taxon>Bacteria</taxon>
        <taxon>Pseudomonadati</taxon>
        <taxon>Pseudomonadota</taxon>
        <taxon>Alphaproteobacteria</taxon>
        <taxon>Hyphomicrobiales</taxon>
        <taxon>Roseiarcaceae</taxon>
        <taxon>Roseiarcus</taxon>
    </lineage>
</organism>
<reference evidence="17 18" key="1">
    <citation type="submission" date="2018-06" db="EMBL/GenBank/DDBJ databases">
        <title>Genomic Encyclopedia of Type Strains, Phase IV (KMG-IV): sequencing the most valuable type-strain genomes for metagenomic binning, comparative biology and taxonomic classification.</title>
        <authorList>
            <person name="Goeker M."/>
        </authorList>
    </citation>
    <scope>NUCLEOTIDE SEQUENCE [LARGE SCALE GENOMIC DNA]</scope>
    <source>
        <strain evidence="17 18">DSM 24875</strain>
    </source>
</reference>
<dbReference type="GO" id="GO:0008835">
    <property type="term" value="F:diaminohydroxyphosphoribosylaminopyrimidine deaminase activity"/>
    <property type="evidence" value="ECO:0007669"/>
    <property type="project" value="UniProtKB-EC"/>
</dbReference>
<comment type="function">
    <text evidence="1 12">Converts 2,5-diamino-6-(ribosylamino)-4(3h)-pyrimidinone 5'-phosphate into 5-amino-6-(ribosylamino)-2,4(1h,3h)-pyrimidinedione 5'-phosphate.</text>
</comment>
<evidence type="ECO:0000256" key="1">
    <source>
        <dbReference type="ARBA" id="ARBA00002151"/>
    </source>
</evidence>
<comment type="cofactor">
    <cofactor evidence="12 15">
        <name>Zn(2+)</name>
        <dbReference type="ChEBI" id="CHEBI:29105"/>
    </cofactor>
    <text evidence="12 15">Binds 1 zinc ion.</text>
</comment>
<evidence type="ECO:0000256" key="10">
    <source>
        <dbReference type="ARBA" id="ARBA00023002"/>
    </source>
</evidence>
<evidence type="ECO:0000256" key="3">
    <source>
        <dbReference type="ARBA" id="ARBA00004910"/>
    </source>
</evidence>
<comment type="catalytic activity">
    <reaction evidence="12">
        <text>2,5-diamino-6-hydroxy-4-(5-phosphoribosylamino)-pyrimidine + H2O + H(+) = 5-amino-6-(5-phospho-D-ribosylamino)uracil + NH4(+)</text>
        <dbReference type="Rhea" id="RHEA:21868"/>
        <dbReference type="ChEBI" id="CHEBI:15377"/>
        <dbReference type="ChEBI" id="CHEBI:15378"/>
        <dbReference type="ChEBI" id="CHEBI:28938"/>
        <dbReference type="ChEBI" id="CHEBI:58453"/>
        <dbReference type="ChEBI" id="CHEBI:58614"/>
        <dbReference type="EC" id="3.5.4.26"/>
    </reaction>
</comment>
<feature type="binding site" evidence="15">
    <location>
        <position position="59"/>
    </location>
    <ligand>
        <name>Zn(2+)</name>
        <dbReference type="ChEBI" id="CHEBI:29105"/>
        <note>catalytic</note>
    </ligand>
</feature>
<evidence type="ECO:0000259" key="16">
    <source>
        <dbReference type="PROSITE" id="PS51747"/>
    </source>
</evidence>
<dbReference type="CDD" id="cd01284">
    <property type="entry name" value="Riboflavin_deaminase-reductase"/>
    <property type="match status" value="1"/>
</dbReference>
<feature type="binding site" evidence="14">
    <location>
        <position position="206"/>
    </location>
    <ligand>
        <name>substrate</name>
    </ligand>
</feature>
<keyword evidence="8 12" id="KW-0862">Zinc</keyword>
<dbReference type="InterPro" id="IPR002734">
    <property type="entry name" value="RibDG_C"/>
</dbReference>
<dbReference type="InterPro" id="IPR002125">
    <property type="entry name" value="CMP_dCMP_dom"/>
</dbReference>
<dbReference type="RefSeq" id="WP_113890748.1">
    <property type="nucleotide sequence ID" value="NZ_QNRK01000021.1"/>
</dbReference>
<dbReference type="PROSITE" id="PS51747">
    <property type="entry name" value="CYT_DCMP_DEAMINASES_2"/>
    <property type="match status" value="1"/>
</dbReference>
<dbReference type="GO" id="GO:0008270">
    <property type="term" value="F:zinc ion binding"/>
    <property type="evidence" value="ECO:0007669"/>
    <property type="project" value="InterPro"/>
</dbReference>